<dbReference type="EMBL" id="UINC01000068">
    <property type="protein sequence ID" value="SUZ48460.1"/>
    <property type="molecule type" value="Genomic_DNA"/>
</dbReference>
<dbReference type="Gene3D" id="3.40.50.720">
    <property type="entry name" value="NAD(P)-binding Rossmann-like Domain"/>
    <property type="match status" value="1"/>
</dbReference>
<evidence type="ECO:0000313" key="2">
    <source>
        <dbReference type="EMBL" id="SUZ48460.1"/>
    </source>
</evidence>
<protein>
    <recommendedName>
        <fullName evidence="1">CoA-binding domain-containing protein</fullName>
    </recommendedName>
</protein>
<accession>A0A381N1G3</accession>
<reference evidence="2" key="1">
    <citation type="submission" date="2018-05" db="EMBL/GenBank/DDBJ databases">
        <authorList>
            <person name="Lanie J.A."/>
            <person name="Ng W.-L."/>
            <person name="Kazmierczak K.M."/>
            <person name="Andrzejewski T.M."/>
            <person name="Davidsen T.M."/>
            <person name="Wayne K.J."/>
            <person name="Tettelin H."/>
            <person name="Glass J.I."/>
            <person name="Rusch D."/>
            <person name="Podicherti R."/>
            <person name="Tsui H.-C.T."/>
            <person name="Winkler M.E."/>
        </authorList>
    </citation>
    <scope>NUCLEOTIDE SEQUENCE</scope>
</reference>
<feature type="non-terminal residue" evidence="2">
    <location>
        <position position="1"/>
    </location>
</feature>
<dbReference type="InterPro" id="IPR003781">
    <property type="entry name" value="CoA-bd"/>
</dbReference>
<sequence>DEQLQNSKTIAVVGLSGDPDRTSFRITRYMQEQGYRIIPVNPMIEEALGEKSYPDLKSVPEPIDMVNIFRRSELVPPVVDQAIEIGVKYIWMQDGVINPDSAAKAEAAGIPVIMDD</sequence>
<proteinExistence type="predicted"/>
<dbReference type="Pfam" id="PF13380">
    <property type="entry name" value="CoA_binding_2"/>
    <property type="match status" value="1"/>
</dbReference>
<name>A0A381N1G3_9ZZZZ</name>
<feature type="domain" description="CoA-binding" evidence="1">
    <location>
        <begin position="4"/>
        <end position="96"/>
    </location>
</feature>
<dbReference type="PANTHER" id="PTHR33303">
    <property type="entry name" value="CYTOPLASMIC PROTEIN-RELATED"/>
    <property type="match status" value="1"/>
</dbReference>
<dbReference type="PANTHER" id="PTHR33303:SF2">
    <property type="entry name" value="COA-BINDING DOMAIN-CONTAINING PROTEIN"/>
    <property type="match status" value="1"/>
</dbReference>
<evidence type="ECO:0000259" key="1">
    <source>
        <dbReference type="SMART" id="SM00881"/>
    </source>
</evidence>
<organism evidence="2">
    <name type="scientific">marine metagenome</name>
    <dbReference type="NCBI Taxonomy" id="408172"/>
    <lineage>
        <taxon>unclassified sequences</taxon>
        <taxon>metagenomes</taxon>
        <taxon>ecological metagenomes</taxon>
    </lineage>
</organism>
<dbReference type="AlphaFoldDB" id="A0A381N1G3"/>
<dbReference type="SUPFAM" id="SSF51735">
    <property type="entry name" value="NAD(P)-binding Rossmann-fold domains"/>
    <property type="match status" value="1"/>
</dbReference>
<dbReference type="SMART" id="SM00881">
    <property type="entry name" value="CoA_binding"/>
    <property type="match status" value="1"/>
</dbReference>
<gene>
    <name evidence="2" type="ORF">METZ01_LOCUS1314</name>
</gene>
<dbReference type="InterPro" id="IPR036291">
    <property type="entry name" value="NAD(P)-bd_dom_sf"/>
</dbReference>